<proteinExistence type="inferred from homology"/>
<dbReference type="Proteomes" id="UP000314981">
    <property type="component" value="Chromosome 7"/>
</dbReference>
<name>A0A4W2D5V0_BOBOX</name>
<dbReference type="GO" id="GO:0061665">
    <property type="term" value="F:SUMO ligase activity"/>
    <property type="evidence" value="ECO:0007669"/>
    <property type="project" value="TreeGrafter"/>
</dbReference>
<dbReference type="GO" id="GO:0003712">
    <property type="term" value="F:transcription coregulator activity"/>
    <property type="evidence" value="ECO:0007669"/>
    <property type="project" value="TreeGrafter"/>
</dbReference>
<dbReference type="GO" id="GO:0000785">
    <property type="term" value="C:chromatin"/>
    <property type="evidence" value="ECO:0007669"/>
    <property type="project" value="TreeGrafter"/>
</dbReference>
<dbReference type="STRING" id="30522.A0A4W2D5V0"/>
<sequence>MAAELVEAKNMVMSFRVSDLQMLLGFVGRSKSGLKHELVTRALQLVQFDCSPELFKKIKELYETRYAKKSSEPVPQPHRPLDPLTMHSTYERASSVPRTPLTGPNIDYPVLYGKYLNGLGRLPAKTLKPEVRLVKLPFFNMLDELLKPTELVPQNNEKLQESPCIFALTPRQVELIRNSRELQPGVKAVQVVLRICYSDTSSPQEDQYPPNIAVKVNHSYCSVPVSGCPAAGSAAGWGRVLGGGGHSTRGGRSRRICPQGYYPSNKPGVEPKRPCRPINLTHLMYLSSATNRITVTWGNYGKSYSVALYLVRQLTSSELLQRLKTIGVKHPELCKALGEPRGFWHCWVGLPSVSGADLQICWGLLLWAGPPWRNLDFPGSSCHPGVGVLWKVSRECRRKWGVRPGTISAEALRRDEPELSEWAQRGRVRATEVHGARGLGGLVGEGRTPVISGPGTCFWADVQRQGAWGQRSEAEDEGLTRDAETIQFGLYFFFFLNQLKGVGIHRALKAQSDSLDRQIEPSFILPWGSPVWQWLGNSLSGHLEALVGWLPTPSSCSSGQQGLATSQSDQWRH</sequence>
<feature type="domain" description="PINIT" evidence="7">
    <location>
        <begin position="119"/>
        <end position="314"/>
    </location>
</feature>
<dbReference type="PROSITE" id="PS51466">
    <property type="entry name" value="PINIT"/>
    <property type="match status" value="1"/>
</dbReference>
<evidence type="ECO:0000256" key="3">
    <source>
        <dbReference type="ARBA" id="ARBA00022679"/>
    </source>
</evidence>
<dbReference type="GO" id="GO:0016925">
    <property type="term" value="P:protein sumoylation"/>
    <property type="evidence" value="ECO:0007669"/>
    <property type="project" value="UniProtKB-UniPathway"/>
</dbReference>
<dbReference type="InterPro" id="IPR003034">
    <property type="entry name" value="SAP_dom"/>
</dbReference>
<reference evidence="8" key="2">
    <citation type="submission" date="2025-08" db="UniProtKB">
        <authorList>
            <consortium name="Ensembl"/>
        </authorList>
    </citation>
    <scope>IDENTIFICATION</scope>
</reference>
<comment type="pathway">
    <text evidence="1">Protein modification; protein sumoylation.</text>
</comment>
<dbReference type="Pfam" id="PF02037">
    <property type="entry name" value="SAP"/>
    <property type="match status" value="1"/>
</dbReference>
<accession>A0A4W2D5V0</accession>
<dbReference type="SMART" id="SM00513">
    <property type="entry name" value="SAP"/>
    <property type="match status" value="1"/>
</dbReference>
<evidence type="ECO:0000313" key="8">
    <source>
        <dbReference type="Ensembl" id="ENSBIXP00000019610.1"/>
    </source>
</evidence>
<dbReference type="AlphaFoldDB" id="A0A4W2D5V0"/>
<keyword evidence="3" id="KW-0808">Transferase</keyword>
<dbReference type="FunFam" id="2.60.120.780:FF:000001">
    <property type="entry name" value="E3 SUMO-protein ligase PIAS2 isoform X1"/>
    <property type="match status" value="1"/>
</dbReference>
<dbReference type="Ensembl" id="ENSBIXT00000049026.1">
    <property type="protein sequence ID" value="ENSBIXP00000019610.1"/>
    <property type="gene ID" value="ENSBIXG00000003998.1"/>
</dbReference>
<evidence type="ECO:0000256" key="4">
    <source>
        <dbReference type="ARBA" id="ARBA00022786"/>
    </source>
</evidence>
<evidence type="ECO:0000259" key="7">
    <source>
        <dbReference type="PROSITE" id="PS51466"/>
    </source>
</evidence>
<feature type="domain" description="SAP" evidence="6">
    <location>
        <begin position="12"/>
        <end position="46"/>
    </location>
</feature>
<dbReference type="PANTHER" id="PTHR10782">
    <property type="entry name" value="ZINC FINGER MIZ DOMAIN-CONTAINING PROTEIN"/>
    <property type="match status" value="1"/>
</dbReference>
<keyword evidence="4" id="KW-0833">Ubl conjugation pathway</keyword>
<evidence type="ECO:0000313" key="9">
    <source>
        <dbReference type="Proteomes" id="UP000314981"/>
    </source>
</evidence>
<comment type="similarity">
    <text evidence="2">Belongs to the PIAS family.</text>
</comment>
<dbReference type="FunFam" id="1.10.720.30:FF:000009">
    <property type="entry name" value="E3 SUMO-protein ligase PIAS4"/>
    <property type="match status" value="1"/>
</dbReference>
<evidence type="ECO:0000256" key="1">
    <source>
        <dbReference type="ARBA" id="ARBA00004718"/>
    </source>
</evidence>
<dbReference type="GO" id="GO:0006357">
    <property type="term" value="P:regulation of transcription by RNA polymerase II"/>
    <property type="evidence" value="ECO:0007669"/>
    <property type="project" value="TreeGrafter"/>
</dbReference>
<reference evidence="8" key="3">
    <citation type="submission" date="2025-09" db="UniProtKB">
        <authorList>
            <consortium name="Ensembl"/>
        </authorList>
    </citation>
    <scope>IDENTIFICATION</scope>
</reference>
<dbReference type="Pfam" id="PF14324">
    <property type="entry name" value="PINIT"/>
    <property type="match status" value="1"/>
</dbReference>
<dbReference type="InterPro" id="IPR036361">
    <property type="entry name" value="SAP_dom_sf"/>
</dbReference>
<dbReference type="InterPro" id="IPR023321">
    <property type="entry name" value="PINIT"/>
</dbReference>
<dbReference type="UniPathway" id="UPA00886"/>
<organism evidence="8 9">
    <name type="scientific">Bos indicus x Bos taurus</name>
    <name type="common">Hybrid cattle</name>
    <dbReference type="NCBI Taxonomy" id="30522"/>
    <lineage>
        <taxon>Eukaryota</taxon>
        <taxon>Metazoa</taxon>
        <taxon>Chordata</taxon>
        <taxon>Craniata</taxon>
        <taxon>Vertebrata</taxon>
        <taxon>Euteleostomi</taxon>
        <taxon>Mammalia</taxon>
        <taxon>Eutheria</taxon>
        <taxon>Laurasiatheria</taxon>
        <taxon>Artiodactyla</taxon>
        <taxon>Ruminantia</taxon>
        <taxon>Pecora</taxon>
        <taxon>Bovidae</taxon>
        <taxon>Bovinae</taxon>
        <taxon>Bos</taxon>
    </lineage>
</organism>
<protein>
    <submittedName>
        <fullName evidence="8">Uncharacterized protein</fullName>
    </submittedName>
</protein>
<evidence type="ECO:0000259" key="6">
    <source>
        <dbReference type="PROSITE" id="PS50800"/>
    </source>
</evidence>
<dbReference type="InterPro" id="IPR038654">
    <property type="entry name" value="PINIT_sf"/>
</dbReference>
<keyword evidence="9" id="KW-1185">Reference proteome</keyword>
<evidence type="ECO:0000256" key="5">
    <source>
        <dbReference type="SAM" id="MobiDB-lite"/>
    </source>
</evidence>
<dbReference type="PANTHER" id="PTHR10782:SF9">
    <property type="entry name" value="E3 SUMO-PROTEIN LIGASE PIAS4"/>
    <property type="match status" value="1"/>
</dbReference>
<dbReference type="Gene3D" id="1.10.720.30">
    <property type="entry name" value="SAP domain"/>
    <property type="match status" value="1"/>
</dbReference>
<feature type="region of interest" description="Disordered" evidence="5">
    <location>
        <begin position="554"/>
        <end position="573"/>
    </location>
</feature>
<dbReference type="Gene3D" id="2.60.120.780">
    <property type="entry name" value="PINIT domain"/>
    <property type="match status" value="2"/>
</dbReference>
<evidence type="ECO:0000256" key="2">
    <source>
        <dbReference type="ARBA" id="ARBA00005383"/>
    </source>
</evidence>
<dbReference type="SUPFAM" id="SSF68906">
    <property type="entry name" value="SAP domain"/>
    <property type="match status" value="1"/>
</dbReference>
<reference evidence="8 9" key="1">
    <citation type="submission" date="2018-11" db="EMBL/GenBank/DDBJ databases">
        <title>Haplotype-resolved cattle genomes.</title>
        <authorList>
            <person name="Low W.Y."/>
            <person name="Tearle R."/>
            <person name="Bickhart D.M."/>
            <person name="Rosen B.D."/>
            <person name="Koren S."/>
            <person name="Rhie A."/>
            <person name="Hiendleder S."/>
            <person name="Phillippy A.M."/>
            <person name="Smith T.P.L."/>
            <person name="Williams J.L."/>
        </authorList>
    </citation>
    <scope>NUCLEOTIDE SEQUENCE [LARGE SCALE GENOMIC DNA]</scope>
</reference>
<dbReference type="PROSITE" id="PS50800">
    <property type="entry name" value="SAP"/>
    <property type="match status" value="1"/>
</dbReference>